<comment type="caution">
    <text evidence="10">The sequence shown here is derived from an EMBL/GenBank/DDBJ whole genome shotgun (WGS) entry which is preliminary data.</text>
</comment>
<evidence type="ECO:0000256" key="2">
    <source>
        <dbReference type="ARBA" id="ARBA00003861"/>
    </source>
</evidence>
<keyword evidence="6" id="KW-0677">Repeat</keyword>
<dbReference type="Proteomes" id="UP001153076">
    <property type="component" value="Unassembled WGS sequence"/>
</dbReference>
<comment type="function">
    <text evidence="2">Functions as an E3 ubiquitin ligase.</text>
</comment>
<dbReference type="SMART" id="SM00185">
    <property type="entry name" value="ARM"/>
    <property type="match status" value="5"/>
</dbReference>
<keyword evidence="5" id="KW-0808">Transferase</keyword>
<dbReference type="PROSITE" id="PS50176">
    <property type="entry name" value="ARM_REPEAT"/>
    <property type="match status" value="2"/>
</dbReference>
<comment type="pathway">
    <text evidence="3">Protein modification; protein ubiquitination.</text>
</comment>
<dbReference type="EC" id="2.3.2.27" evidence="4"/>
<dbReference type="FunFam" id="1.25.10.10:FF:000082">
    <property type="entry name" value="RING-type E3 ubiquitin transferase"/>
    <property type="match status" value="1"/>
</dbReference>
<name>A0A9Q1JQY6_9CARY</name>
<sequence>MNNMKLPDPMKSVNESFDLYSHAGLLDAEGEMKRPYGEMEESVENLKSNSVNIQREATAQLLRFAKQNMENRILIAEYGGIRWLVNLLHSPDPEIQQNAVTTLLYLAINHDNKATIANSDAIGSLIHVLQAGTSEAQENSAATLFCLSVIHENKSRIGKLGAIGPLVQLLRNGTPRGKNHAVMALFNLSIDNENRARIARAGAVKFIVELSNDPVAGMIDKAVAVLESLSRIPEGRAAISEAGGIPVLVKVLELGSAREKENAAAALLRLCVNSRRFCRMVLLEGSEPPLLALTLSGLPRAREKVWYPA</sequence>
<dbReference type="GO" id="GO:0061630">
    <property type="term" value="F:ubiquitin protein ligase activity"/>
    <property type="evidence" value="ECO:0007669"/>
    <property type="project" value="UniProtKB-EC"/>
</dbReference>
<dbReference type="SUPFAM" id="SSF48371">
    <property type="entry name" value="ARM repeat"/>
    <property type="match status" value="1"/>
</dbReference>
<reference evidence="10" key="1">
    <citation type="submission" date="2022-04" db="EMBL/GenBank/DDBJ databases">
        <title>Carnegiea gigantea Genome sequencing and assembly v2.</title>
        <authorList>
            <person name="Copetti D."/>
            <person name="Sanderson M.J."/>
            <person name="Burquez A."/>
            <person name="Wojciechowski M.F."/>
        </authorList>
    </citation>
    <scope>NUCLEOTIDE SEQUENCE</scope>
    <source>
        <strain evidence="10">SGP5-SGP5p</strain>
        <tissue evidence="10">Aerial part</tissue>
    </source>
</reference>
<gene>
    <name evidence="10" type="ORF">Cgig2_002006</name>
</gene>
<keyword evidence="7" id="KW-0833">Ubl conjugation pathway</keyword>
<dbReference type="PANTHER" id="PTHR23315:SF7">
    <property type="entry name" value="U-BOX DOMAIN-CONTAINING PROTEIN 4"/>
    <property type="match status" value="1"/>
</dbReference>
<dbReference type="AlphaFoldDB" id="A0A9Q1JQY6"/>
<accession>A0A9Q1JQY6</accession>
<dbReference type="Pfam" id="PF25598">
    <property type="entry name" value="ARM_PUB"/>
    <property type="match status" value="1"/>
</dbReference>
<dbReference type="InterPro" id="IPR058678">
    <property type="entry name" value="ARM_PUB"/>
</dbReference>
<evidence type="ECO:0000256" key="5">
    <source>
        <dbReference type="ARBA" id="ARBA00022679"/>
    </source>
</evidence>
<evidence type="ECO:0000256" key="8">
    <source>
        <dbReference type="PROSITE-ProRule" id="PRU00259"/>
    </source>
</evidence>
<keyword evidence="11" id="KW-1185">Reference proteome</keyword>
<dbReference type="GO" id="GO:0016567">
    <property type="term" value="P:protein ubiquitination"/>
    <property type="evidence" value="ECO:0007669"/>
    <property type="project" value="UniProtKB-ARBA"/>
</dbReference>
<comment type="catalytic activity">
    <reaction evidence="1">
        <text>S-ubiquitinyl-[E2 ubiquitin-conjugating enzyme]-L-cysteine + [acceptor protein]-L-lysine = [E2 ubiquitin-conjugating enzyme]-L-cysteine + N(6)-ubiquitinyl-[acceptor protein]-L-lysine.</text>
        <dbReference type="EC" id="2.3.2.27"/>
    </reaction>
</comment>
<dbReference type="OrthoDB" id="7537227at2759"/>
<dbReference type="InterPro" id="IPR016024">
    <property type="entry name" value="ARM-type_fold"/>
</dbReference>
<evidence type="ECO:0000256" key="6">
    <source>
        <dbReference type="ARBA" id="ARBA00022737"/>
    </source>
</evidence>
<dbReference type="InterPro" id="IPR000225">
    <property type="entry name" value="Armadillo"/>
</dbReference>
<protein>
    <recommendedName>
        <fullName evidence="4">RING-type E3 ubiquitin transferase</fullName>
        <ecNumber evidence="4">2.3.2.27</ecNumber>
    </recommendedName>
</protein>
<dbReference type="Gene3D" id="1.25.10.10">
    <property type="entry name" value="Leucine-rich Repeat Variant"/>
    <property type="match status" value="1"/>
</dbReference>
<evidence type="ECO:0000313" key="11">
    <source>
        <dbReference type="Proteomes" id="UP001153076"/>
    </source>
</evidence>
<dbReference type="InterPro" id="IPR011989">
    <property type="entry name" value="ARM-like"/>
</dbReference>
<feature type="repeat" description="ARM" evidence="8">
    <location>
        <begin position="79"/>
        <end position="121"/>
    </location>
</feature>
<evidence type="ECO:0000256" key="7">
    <source>
        <dbReference type="ARBA" id="ARBA00022786"/>
    </source>
</evidence>
<dbReference type="PANTHER" id="PTHR23315">
    <property type="entry name" value="U BOX DOMAIN-CONTAINING"/>
    <property type="match status" value="1"/>
</dbReference>
<feature type="domain" description="U-box" evidence="9">
    <location>
        <begin position="39"/>
        <end position="271"/>
    </location>
</feature>
<organism evidence="10 11">
    <name type="scientific">Carnegiea gigantea</name>
    <dbReference type="NCBI Taxonomy" id="171969"/>
    <lineage>
        <taxon>Eukaryota</taxon>
        <taxon>Viridiplantae</taxon>
        <taxon>Streptophyta</taxon>
        <taxon>Embryophyta</taxon>
        <taxon>Tracheophyta</taxon>
        <taxon>Spermatophyta</taxon>
        <taxon>Magnoliopsida</taxon>
        <taxon>eudicotyledons</taxon>
        <taxon>Gunneridae</taxon>
        <taxon>Pentapetalae</taxon>
        <taxon>Caryophyllales</taxon>
        <taxon>Cactineae</taxon>
        <taxon>Cactaceae</taxon>
        <taxon>Cactoideae</taxon>
        <taxon>Echinocereeae</taxon>
        <taxon>Carnegiea</taxon>
    </lineage>
</organism>
<dbReference type="EMBL" id="JAKOGI010000899">
    <property type="protein sequence ID" value="KAJ8429384.1"/>
    <property type="molecule type" value="Genomic_DNA"/>
</dbReference>
<feature type="repeat" description="ARM" evidence="8">
    <location>
        <begin position="161"/>
        <end position="203"/>
    </location>
</feature>
<evidence type="ECO:0000256" key="1">
    <source>
        <dbReference type="ARBA" id="ARBA00000900"/>
    </source>
</evidence>
<evidence type="ECO:0000313" key="10">
    <source>
        <dbReference type="EMBL" id="KAJ8429384.1"/>
    </source>
</evidence>
<evidence type="ECO:0000256" key="4">
    <source>
        <dbReference type="ARBA" id="ARBA00012483"/>
    </source>
</evidence>
<proteinExistence type="predicted"/>
<evidence type="ECO:0000259" key="9">
    <source>
        <dbReference type="Pfam" id="PF25598"/>
    </source>
</evidence>
<evidence type="ECO:0000256" key="3">
    <source>
        <dbReference type="ARBA" id="ARBA00004906"/>
    </source>
</evidence>